<feature type="transmembrane region" description="Helical" evidence="1">
    <location>
        <begin position="127"/>
        <end position="148"/>
    </location>
</feature>
<protein>
    <submittedName>
        <fullName evidence="2">Uncharacterized protein</fullName>
    </submittedName>
</protein>
<dbReference type="AlphaFoldDB" id="A0AAU6WDQ8"/>
<dbReference type="KEGG" id="gey:QMQ05_00695"/>
<feature type="transmembrane region" description="Helical" evidence="1">
    <location>
        <begin position="95"/>
        <end position="121"/>
    </location>
</feature>
<evidence type="ECO:0000313" key="2">
    <source>
        <dbReference type="EMBL" id="XAO46106.1"/>
    </source>
</evidence>
<name>A0AAU6WDQ8_9MICC</name>
<feature type="transmembrane region" description="Helical" evidence="1">
    <location>
        <begin position="51"/>
        <end position="74"/>
    </location>
</feature>
<keyword evidence="1" id="KW-1133">Transmembrane helix</keyword>
<dbReference type="EMBL" id="CP125942">
    <property type="protein sequence ID" value="XAO46106.1"/>
    <property type="molecule type" value="Genomic_DNA"/>
</dbReference>
<organism evidence="2 3">
    <name type="scientific">Glutamicibacter ectropisis</name>
    <dbReference type="NCBI Taxonomy" id="3046593"/>
    <lineage>
        <taxon>Bacteria</taxon>
        <taxon>Bacillati</taxon>
        <taxon>Actinomycetota</taxon>
        <taxon>Actinomycetes</taxon>
        <taxon>Micrococcales</taxon>
        <taxon>Micrococcaceae</taxon>
        <taxon>Glutamicibacter</taxon>
    </lineage>
</organism>
<dbReference type="Proteomes" id="UP001486888">
    <property type="component" value="Chromosome"/>
</dbReference>
<feature type="transmembrane region" description="Helical" evidence="1">
    <location>
        <begin position="21"/>
        <end position="45"/>
    </location>
</feature>
<reference evidence="2 3" key="1">
    <citation type="submission" date="2023-05" db="EMBL/GenBank/DDBJ databases">
        <title>Glutamicibacter sp. B1, complete genome.</title>
        <authorList>
            <person name="Long Y.H."/>
            <person name="Fang T."/>
            <person name="Li X.Y."/>
        </authorList>
    </citation>
    <scope>NUCLEOTIDE SEQUENCE [LARGE SCALE GENOMIC DNA]</scope>
    <source>
        <strain evidence="2 3">B1</strain>
    </source>
</reference>
<keyword evidence="1" id="KW-0812">Transmembrane</keyword>
<keyword evidence="1" id="KW-0472">Membrane</keyword>
<sequence>MKTKASPKTRWGISRFGGSSATLIGASLGIGLVFSVGAGLLFARLNASEQFTLVAVVMTACLLPVLSAACWALLVDRDRVKGTTKNPEISVESQWYDKAAIGVFQDLLIICGLGAALFSFVQVSVSLGLTLVGILLVVLADFALRYLFIKRAQS</sequence>
<accession>A0AAU6WDQ8</accession>
<dbReference type="RefSeq" id="WP_345472165.1">
    <property type="nucleotide sequence ID" value="NZ_CP125942.1"/>
</dbReference>
<evidence type="ECO:0000313" key="3">
    <source>
        <dbReference type="Proteomes" id="UP001486888"/>
    </source>
</evidence>
<proteinExistence type="predicted"/>
<evidence type="ECO:0000256" key="1">
    <source>
        <dbReference type="SAM" id="Phobius"/>
    </source>
</evidence>
<keyword evidence="3" id="KW-1185">Reference proteome</keyword>
<gene>
    <name evidence="2" type="ORF">QMQ05_00695</name>
</gene>